<dbReference type="PRINTS" id="PR00406">
    <property type="entry name" value="CYTB5RDTASE"/>
</dbReference>
<sequence length="261" mass="28998">MRGAGVDSTKIYDKVHSWVNEEAILQKFFCGYLTPGEGPVFNKFRVSSVESITHNTRLFALEPPPGMKFHVPVGQFVRLKASIKGETVVREYTPAVSIVDSNKEHLKLMIKIYPEGKMTQYLSTIQTGDPLLISEPAGSFCTDLVNSTKELVLIAAGTGLTPMTSILNIRYHQKKELQSTLLLFANKSEEDILWRDKLEQVCRLSPQFGVVHILSSPSSSWKGVTGKISLSLLATHLPQPLMTQESVSVDHYSFLELCGSK</sequence>
<keyword evidence="4" id="KW-0560">Oxidoreductase</keyword>
<dbReference type="SUPFAM" id="SSF63380">
    <property type="entry name" value="Riboflavin synthase domain-like"/>
    <property type="match status" value="1"/>
</dbReference>
<dbReference type="PRINTS" id="PR00371">
    <property type="entry name" value="FPNCR"/>
</dbReference>
<feature type="binding site" evidence="6">
    <location>
        <position position="118"/>
    </location>
    <ligand>
        <name>FAD</name>
        <dbReference type="ChEBI" id="CHEBI:57692"/>
    </ligand>
</feature>
<evidence type="ECO:0000313" key="9">
    <source>
        <dbReference type="Proteomes" id="UP001174909"/>
    </source>
</evidence>
<comment type="cofactor">
    <cofactor evidence="1 6">
        <name>FAD</name>
        <dbReference type="ChEBI" id="CHEBI:57692"/>
    </cofactor>
</comment>
<dbReference type="EMBL" id="CASHTH010000464">
    <property type="protein sequence ID" value="CAI8002133.1"/>
    <property type="molecule type" value="Genomic_DNA"/>
</dbReference>
<keyword evidence="3 6" id="KW-0274">FAD</keyword>
<evidence type="ECO:0000313" key="8">
    <source>
        <dbReference type="EMBL" id="CAI8002133.1"/>
    </source>
</evidence>
<keyword evidence="2 6" id="KW-0285">Flavoprotein</keyword>
<dbReference type="SUPFAM" id="SSF52343">
    <property type="entry name" value="Ferredoxin reductase-like, C-terminal NADP-linked domain"/>
    <property type="match status" value="1"/>
</dbReference>
<dbReference type="Gene3D" id="2.40.30.10">
    <property type="entry name" value="Translation factors"/>
    <property type="match status" value="1"/>
</dbReference>
<evidence type="ECO:0000256" key="2">
    <source>
        <dbReference type="ARBA" id="ARBA00022630"/>
    </source>
</evidence>
<dbReference type="InterPro" id="IPR001433">
    <property type="entry name" value="OxRdtase_FAD/NAD-bd"/>
</dbReference>
<feature type="non-terminal residue" evidence="8">
    <location>
        <position position="1"/>
    </location>
</feature>
<dbReference type="Pfam" id="PF00970">
    <property type="entry name" value="FAD_binding_6"/>
    <property type="match status" value="1"/>
</dbReference>
<feature type="binding site" evidence="6">
    <location>
        <position position="117"/>
    </location>
    <ligand>
        <name>FAD</name>
        <dbReference type="ChEBI" id="CHEBI:57692"/>
    </ligand>
</feature>
<dbReference type="InterPro" id="IPR001709">
    <property type="entry name" value="Flavoprot_Pyr_Nucl_cyt_Rdtase"/>
</dbReference>
<dbReference type="GO" id="GO:0005739">
    <property type="term" value="C:mitochondrion"/>
    <property type="evidence" value="ECO:0007669"/>
    <property type="project" value="TreeGrafter"/>
</dbReference>
<feature type="domain" description="FAD-binding FR-type" evidence="7">
    <location>
        <begin position="39"/>
        <end position="143"/>
    </location>
</feature>
<dbReference type="PANTHER" id="PTHR19370">
    <property type="entry name" value="NADH-CYTOCHROME B5 REDUCTASE"/>
    <property type="match status" value="1"/>
</dbReference>
<dbReference type="Gene3D" id="3.40.50.80">
    <property type="entry name" value="Nucleotide-binding domain of ferredoxin-NADP reductase (FNR) module"/>
    <property type="match status" value="1"/>
</dbReference>
<evidence type="ECO:0000256" key="1">
    <source>
        <dbReference type="ARBA" id="ARBA00001974"/>
    </source>
</evidence>
<feature type="binding site" evidence="6">
    <location>
        <position position="161"/>
    </location>
    <ligand>
        <name>FAD</name>
        <dbReference type="ChEBI" id="CHEBI:57692"/>
    </ligand>
</feature>
<comment type="caution">
    <text evidence="8">The sequence shown here is derived from an EMBL/GenBank/DDBJ whole genome shotgun (WGS) entry which is preliminary data.</text>
</comment>
<reference evidence="8" key="1">
    <citation type="submission" date="2023-03" db="EMBL/GenBank/DDBJ databases">
        <authorList>
            <person name="Steffen K."/>
            <person name="Cardenas P."/>
        </authorList>
    </citation>
    <scope>NUCLEOTIDE SEQUENCE</scope>
</reference>
<gene>
    <name evidence="8" type="ORF">GBAR_LOCUS3335</name>
</gene>
<evidence type="ECO:0000259" key="7">
    <source>
        <dbReference type="PROSITE" id="PS51384"/>
    </source>
</evidence>
<dbReference type="GO" id="GO:0071949">
    <property type="term" value="F:FAD binding"/>
    <property type="evidence" value="ECO:0007669"/>
    <property type="project" value="TreeGrafter"/>
</dbReference>
<dbReference type="InterPro" id="IPR039261">
    <property type="entry name" value="FNR_nucleotide-bd"/>
</dbReference>
<keyword evidence="5" id="KW-0520">NAD</keyword>
<evidence type="ECO:0000256" key="6">
    <source>
        <dbReference type="PIRSR" id="PIRSR601834-1"/>
    </source>
</evidence>
<evidence type="ECO:0000256" key="4">
    <source>
        <dbReference type="ARBA" id="ARBA00023002"/>
    </source>
</evidence>
<dbReference type="CDD" id="cd06183">
    <property type="entry name" value="cyt_b5_reduct_like"/>
    <property type="match status" value="1"/>
</dbReference>
<dbReference type="InterPro" id="IPR017927">
    <property type="entry name" value="FAD-bd_FR_type"/>
</dbReference>
<dbReference type="InterPro" id="IPR008333">
    <property type="entry name" value="Cbr1-like_FAD-bd_dom"/>
</dbReference>
<evidence type="ECO:0000256" key="3">
    <source>
        <dbReference type="ARBA" id="ARBA00022827"/>
    </source>
</evidence>
<feature type="binding site" evidence="6">
    <location>
        <position position="111"/>
    </location>
    <ligand>
        <name>FAD</name>
        <dbReference type="ChEBI" id="CHEBI:57692"/>
    </ligand>
</feature>
<dbReference type="PROSITE" id="PS51384">
    <property type="entry name" value="FAD_FR"/>
    <property type="match status" value="1"/>
</dbReference>
<dbReference type="InterPro" id="IPR001834">
    <property type="entry name" value="CBR-like"/>
</dbReference>
<accession>A0AA35W127</accession>
<proteinExistence type="predicted"/>
<dbReference type="InterPro" id="IPR017938">
    <property type="entry name" value="Riboflavin_synthase-like_b-brl"/>
</dbReference>
<feature type="binding site" evidence="6">
    <location>
        <position position="92"/>
    </location>
    <ligand>
        <name>FAD</name>
        <dbReference type="ChEBI" id="CHEBI:57692"/>
    </ligand>
</feature>
<dbReference type="PANTHER" id="PTHR19370:SF185">
    <property type="entry name" value="NADH-CYTOCHROME B5 REDUCTASE"/>
    <property type="match status" value="1"/>
</dbReference>
<protein>
    <submittedName>
        <fullName evidence="8">Cytochrome b5 reductase 4</fullName>
    </submittedName>
</protein>
<dbReference type="Pfam" id="PF00175">
    <property type="entry name" value="NAD_binding_1"/>
    <property type="match status" value="1"/>
</dbReference>
<dbReference type="GO" id="GO:0016491">
    <property type="term" value="F:oxidoreductase activity"/>
    <property type="evidence" value="ECO:0007669"/>
    <property type="project" value="UniProtKB-KW"/>
</dbReference>
<feature type="binding site" evidence="6">
    <location>
        <position position="90"/>
    </location>
    <ligand>
        <name>FAD</name>
        <dbReference type="ChEBI" id="CHEBI:57692"/>
    </ligand>
</feature>
<dbReference type="Proteomes" id="UP001174909">
    <property type="component" value="Unassembled WGS sequence"/>
</dbReference>
<dbReference type="AlphaFoldDB" id="A0AA35W127"/>
<name>A0AA35W127_GEOBA</name>
<organism evidence="8 9">
    <name type="scientific">Geodia barretti</name>
    <name type="common">Barrett's horny sponge</name>
    <dbReference type="NCBI Taxonomy" id="519541"/>
    <lineage>
        <taxon>Eukaryota</taxon>
        <taxon>Metazoa</taxon>
        <taxon>Porifera</taxon>
        <taxon>Demospongiae</taxon>
        <taxon>Heteroscleromorpha</taxon>
        <taxon>Tetractinellida</taxon>
        <taxon>Astrophorina</taxon>
        <taxon>Geodiidae</taxon>
        <taxon>Geodia</taxon>
    </lineage>
</organism>
<keyword evidence="9" id="KW-1185">Reference proteome</keyword>
<evidence type="ECO:0000256" key="5">
    <source>
        <dbReference type="ARBA" id="ARBA00023027"/>
    </source>
</evidence>